<proteinExistence type="inferred from homology"/>
<sequence>MQDSMSSASVAAINGLQVLDRINIPCWLHRPVPGEPYCNVKGESMNHTVDPRKSLRQVFTAVKADETELNIADSPFPLTINGEEVTAILSQTEDTFHTLNPEHIRAKIMQKQNPIHTYLFDQFGILISANLNASNKWRLQGVDDMTKFELKNLLRHDGLEQPDAAAAAIKAIFTYKQPLHRVAMCSENSKGQIKWTQYEMWPATDAAAMQPAVLVNTLDITNQRELELQLEDAKQQLLRQNVQLEAAKVGLEADQVRLQEQQAALRARLQQALNFVKAPRTLVDTATVADKAVSIMDTFLEGGAPNLEELIAVRNAMVKTIDLRQPMDLDNQLLQRSGMSMDVGQAMMDLLQGDSHSGAKRLMRMQSSGTNLLGRLGPSEPGSSRFNSSRRLSKDVSQKFCGPEWCEDLPTIAGTDLQYDDGTASKIETAIVPIVERMLQEAGYSWTFNVFDLADATNNRPLSTLAFYLLKGSGLLESYELREDTVACFLRSIEAGYQNNPYHSRTHAAGVLQMLHILLHNGLMQSGAVEGPMQLACYLSAICHDFCHPGLTNDYLIKTRSQTALIYNDISPLENMHASGSFQMAASAPEKDFAAGLPVDIRNALRASIIELILGTDMKKHFSMLSRFQALVPKKVAATVDTGNHPWLPTSSESQAQAPASCTASSLAGLAADQKLLVAQVALKAADIAHLSAPLTIHKRWTAQLTEEFFLQGDSERSLGLKISPLMDRTDSAGMVKSQVGFFEIVAIPLFKGLTGLVPGTQPILEGVMANYEYWRGVQQA</sequence>
<feature type="domain" description="PDEase" evidence="6">
    <location>
        <begin position="427"/>
        <end position="781"/>
    </location>
</feature>
<dbReference type="GO" id="GO:0046872">
    <property type="term" value="F:metal ion binding"/>
    <property type="evidence" value="ECO:0007669"/>
    <property type="project" value="UniProtKB-KW"/>
</dbReference>
<dbReference type="EMBL" id="JALJOV010000056">
    <property type="protein sequence ID" value="KAK9867909.1"/>
    <property type="molecule type" value="Genomic_DNA"/>
</dbReference>
<dbReference type="InterPro" id="IPR002073">
    <property type="entry name" value="PDEase_catalytic_dom"/>
</dbReference>
<dbReference type="InterPro" id="IPR023174">
    <property type="entry name" value="PDEase_CS"/>
</dbReference>
<gene>
    <name evidence="7" type="ORF">WJX84_002108</name>
</gene>
<evidence type="ECO:0000313" key="8">
    <source>
        <dbReference type="Proteomes" id="UP001485043"/>
    </source>
</evidence>
<dbReference type="PROSITE" id="PS51845">
    <property type="entry name" value="PDEASE_I_2"/>
    <property type="match status" value="1"/>
</dbReference>
<evidence type="ECO:0000256" key="4">
    <source>
        <dbReference type="SAM" id="Coils"/>
    </source>
</evidence>
<feature type="compositionally biased region" description="Polar residues" evidence="5">
    <location>
        <begin position="381"/>
        <end position="390"/>
    </location>
</feature>
<evidence type="ECO:0000256" key="1">
    <source>
        <dbReference type="ARBA" id="ARBA00022723"/>
    </source>
</evidence>
<feature type="coiled-coil region" evidence="4">
    <location>
        <begin position="223"/>
        <end position="261"/>
    </location>
</feature>
<dbReference type="Pfam" id="PF00233">
    <property type="entry name" value="PDEase_I"/>
    <property type="match status" value="1"/>
</dbReference>
<comment type="caution">
    <text evidence="7">The sequence shown here is derived from an EMBL/GenBank/DDBJ whole genome shotgun (WGS) entry which is preliminary data.</text>
</comment>
<name>A0AAW1TG37_9CHLO</name>
<protein>
    <recommendedName>
        <fullName evidence="3">Phosphodiesterase</fullName>
        <ecNumber evidence="3">3.1.4.-</ecNumber>
    </recommendedName>
</protein>
<dbReference type="SMART" id="SM00471">
    <property type="entry name" value="HDc"/>
    <property type="match status" value="1"/>
</dbReference>
<dbReference type="EC" id="3.1.4.-" evidence="3"/>
<accession>A0AAW1TG37</accession>
<dbReference type="SUPFAM" id="SSF109604">
    <property type="entry name" value="HD-domain/PDEase-like"/>
    <property type="match status" value="1"/>
</dbReference>
<keyword evidence="2 3" id="KW-0378">Hydrolase</keyword>
<dbReference type="InterPro" id="IPR036971">
    <property type="entry name" value="PDEase_catalytic_dom_sf"/>
</dbReference>
<evidence type="ECO:0000256" key="5">
    <source>
        <dbReference type="SAM" id="MobiDB-lite"/>
    </source>
</evidence>
<evidence type="ECO:0000256" key="3">
    <source>
        <dbReference type="RuleBase" id="RU363067"/>
    </source>
</evidence>
<dbReference type="Gene3D" id="1.10.1300.10">
    <property type="entry name" value="3'5'-cyclic nucleotide phosphodiesterase, catalytic domain"/>
    <property type="match status" value="1"/>
</dbReference>
<keyword evidence="1 3" id="KW-0479">Metal-binding</keyword>
<evidence type="ECO:0000259" key="6">
    <source>
        <dbReference type="PROSITE" id="PS51845"/>
    </source>
</evidence>
<dbReference type="InterPro" id="IPR003607">
    <property type="entry name" value="HD/PDEase_dom"/>
</dbReference>
<keyword evidence="8" id="KW-1185">Reference proteome</keyword>
<dbReference type="PANTHER" id="PTHR11347">
    <property type="entry name" value="CYCLIC NUCLEOTIDE PHOSPHODIESTERASE"/>
    <property type="match status" value="1"/>
</dbReference>
<comment type="similarity">
    <text evidence="3">Belongs to the cyclic nucleotide phosphodiesterase family.</text>
</comment>
<keyword evidence="4" id="KW-0175">Coiled coil</keyword>
<reference evidence="7 8" key="1">
    <citation type="journal article" date="2024" name="Nat. Commun.">
        <title>Phylogenomics reveals the evolutionary origins of lichenization in chlorophyte algae.</title>
        <authorList>
            <person name="Puginier C."/>
            <person name="Libourel C."/>
            <person name="Otte J."/>
            <person name="Skaloud P."/>
            <person name="Haon M."/>
            <person name="Grisel S."/>
            <person name="Petersen M."/>
            <person name="Berrin J.G."/>
            <person name="Delaux P.M."/>
            <person name="Dal Grande F."/>
            <person name="Keller J."/>
        </authorList>
    </citation>
    <scope>NUCLEOTIDE SEQUENCE [LARGE SCALE GENOMIC DNA]</scope>
    <source>
        <strain evidence="7 8">SAG 2523</strain>
    </source>
</reference>
<feature type="region of interest" description="Disordered" evidence="5">
    <location>
        <begin position="371"/>
        <end position="391"/>
    </location>
</feature>
<evidence type="ECO:0000256" key="2">
    <source>
        <dbReference type="ARBA" id="ARBA00022801"/>
    </source>
</evidence>
<dbReference type="AlphaFoldDB" id="A0AAW1TG37"/>
<organism evidence="7 8">
    <name type="scientific">Apatococcus fuscideae</name>
    <dbReference type="NCBI Taxonomy" id="2026836"/>
    <lineage>
        <taxon>Eukaryota</taxon>
        <taxon>Viridiplantae</taxon>
        <taxon>Chlorophyta</taxon>
        <taxon>core chlorophytes</taxon>
        <taxon>Trebouxiophyceae</taxon>
        <taxon>Chlorellales</taxon>
        <taxon>Chlorellaceae</taxon>
        <taxon>Apatococcus</taxon>
    </lineage>
</organism>
<comment type="cofactor">
    <cofactor evidence="3">
        <name>a divalent metal cation</name>
        <dbReference type="ChEBI" id="CHEBI:60240"/>
    </cofactor>
    <text evidence="3">Binds 2 divalent metal cations per subunit. Site 1 may preferentially bind zinc ions, while site 2 has a preference for magnesium and/or manganese ions.</text>
</comment>
<dbReference type="GO" id="GO:0007165">
    <property type="term" value="P:signal transduction"/>
    <property type="evidence" value="ECO:0007669"/>
    <property type="project" value="InterPro"/>
</dbReference>
<dbReference type="GO" id="GO:0004114">
    <property type="term" value="F:3',5'-cyclic-nucleotide phosphodiesterase activity"/>
    <property type="evidence" value="ECO:0007669"/>
    <property type="project" value="InterPro"/>
</dbReference>
<evidence type="ECO:0000313" key="7">
    <source>
        <dbReference type="EMBL" id="KAK9867909.1"/>
    </source>
</evidence>
<dbReference type="Proteomes" id="UP001485043">
    <property type="component" value="Unassembled WGS sequence"/>
</dbReference>
<dbReference type="PROSITE" id="PS00126">
    <property type="entry name" value="PDEASE_I_1"/>
    <property type="match status" value="1"/>
</dbReference>